<comment type="caution">
    <text evidence="2">The sequence shown here is derived from an EMBL/GenBank/DDBJ whole genome shotgun (WGS) entry which is preliminary data.</text>
</comment>
<keyword evidence="3" id="KW-1185">Reference proteome</keyword>
<dbReference type="InterPro" id="IPR001969">
    <property type="entry name" value="Aspartic_peptidase_AS"/>
</dbReference>
<evidence type="ECO:0000256" key="1">
    <source>
        <dbReference type="SAM" id="MobiDB-lite"/>
    </source>
</evidence>
<dbReference type="GO" id="GO:0006508">
    <property type="term" value="P:proteolysis"/>
    <property type="evidence" value="ECO:0007669"/>
    <property type="project" value="InterPro"/>
</dbReference>
<gene>
    <name evidence="2" type="ORF">Ae201684_011418</name>
</gene>
<feature type="compositionally biased region" description="Low complexity" evidence="1">
    <location>
        <begin position="91"/>
        <end position="102"/>
    </location>
</feature>
<protein>
    <submittedName>
        <fullName evidence="2">Uncharacterized protein</fullName>
    </submittedName>
</protein>
<dbReference type="PROSITE" id="PS00141">
    <property type="entry name" value="ASP_PROTEASE"/>
    <property type="match status" value="1"/>
</dbReference>
<dbReference type="AlphaFoldDB" id="A0A6G0WV64"/>
<evidence type="ECO:0000313" key="3">
    <source>
        <dbReference type="Proteomes" id="UP000481153"/>
    </source>
</evidence>
<proteinExistence type="predicted"/>
<evidence type="ECO:0000313" key="2">
    <source>
        <dbReference type="EMBL" id="KAF0731355.1"/>
    </source>
</evidence>
<name>A0A6G0WV64_9STRA</name>
<reference evidence="2 3" key="1">
    <citation type="submission" date="2019-07" db="EMBL/GenBank/DDBJ databases">
        <title>Genomics analysis of Aphanomyces spp. identifies a new class of oomycete effector associated with host adaptation.</title>
        <authorList>
            <person name="Gaulin E."/>
        </authorList>
    </citation>
    <scope>NUCLEOTIDE SEQUENCE [LARGE SCALE GENOMIC DNA]</scope>
    <source>
        <strain evidence="2 3">ATCC 201684</strain>
    </source>
</reference>
<organism evidence="2 3">
    <name type="scientific">Aphanomyces euteiches</name>
    <dbReference type="NCBI Taxonomy" id="100861"/>
    <lineage>
        <taxon>Eukaryota</taxon>
        <taxon>Sar</taxon>
        <taxon>Stramenopiles</taxon>
        <taxon>Oomycota</taxon>
        <taxon>Saprolegniomycetes</taxon>
        <taxon>Saprolegniales</taxon>
        <taxon>Verrucalvaceae</taxon>
        <taxon>Aphanomyces</taxon>
    </lineage>
</organism>
<accession>A0A6G0WV64</accession>
<dbReference type="Proteomes" id="UP000481153">
    <property type="component" value="Unassembled WGS sequence"/>
</dbReference>
<feature type="compositionally biased region" description="Polar residues" evidence="1">
    <location>
        <begin position="67"/>
        <end position="77"/>
    </location>
</feature>
<feature type="compositionally biased region" description="Basic and acidic residues" evidence="1">
    <location>
        <begin position="115"/>
        <end position="142"/>
    </location>
</feature>
<dbReference type="EMBL" id="VJMJ01000144">
    <property type="protein sequence ID" value="KAF0731355.1"/>
    <property type="molecule type" value="Genomic_DNA"/>
</dbReference>
<sequence>MISLLQHQEGTPLSDLEAIQLFKDAMPLDMQLEFRRKHGAVFFEVLVDVEAAFLAIQEDMRWIKARTQTQSKNAGTHSSDESKPKSKKPSSKPQQTKSTPQKPKGKPKCSFCDSKGYKADNHTSEECGRRDNPKNTEEEKPASKIKHVKFTKKTKEDLAAMVNEIDDLTGSSYESSDDGAAMQEHAEAVAVENGCNTWSESNGKKMVLKIRVALLIGTEQQVVSGLLDTGSTTSTVDASYVPKQLCDLFLRSRFRKIDATIGETLGLAHIPFKLIDFSTTRVLTQPLKILDFLIDQGMVFDFDKRIIVWDEIQMNMAAQDLAATSITTKQVILDANYDMPKLEAMVPDHLHPEEQLQLLQLIRRYHGVFEGRIGNIHNGTLRDPLERKRRPVCSTPLSNS</sequence>
<dbReference type="VEuPathDB" id="FungiDB:AeMF1_021330"/>
<dbReference type="GO" id="GO:0004190">
    <property type="term" value="F:aspartic-type endopeptidase activity"/>
    <property type="evidence" value="ECO:0007669"/>
    <property type="project" value="InterPro"/>
</dbReference>
<feature type="region of interest" description="Disordered" evidence="1">
    <location>
        <begin position="67"/>
        <end position="145"/>
    </location>
</feature>